<evidence type="ECO:0000313" key="2">
    <source>
        <dbReference type="EMBL" id="OAM76122.1"/>
    </source>
</evidence>
<dbReference type="Pfam" id="PF11154">
    <property type="entry name" value="DUF2934"/>
    <property type="match status" value="1"/>
</dbReference>
<dbReference type="InterPro" id="IPR021327">
    <property type="entry name" value="DUF2934"/>
</dbReference>
<sequence>MHHHPDEQKIRDRAFQLWDQAGQPDGQEQEFWFQAERELSEEDDFDSSAQGAEIDEPPVVPGRLS</sequence>
<accession>A0A178HTD3</accession>
<dbReference type="EMBL" id="LVVY01000098">
    <property type="protein sequence ID" value="OAM76122.1"/>
    <property type="molecule type" value="Genomic_DNA"/>
</dbReference>
<dbReference type="Proteomes" id="UP000078389">
    <property type="component" value="Unassembled WGS sequence"/>
</dbReference>
<organism evidence="2 3">
    <name type="scientific">Devosia elaeis</name>
    <dbReference type="NCBI Taxonomy" id="1770058"/>
    <lineage>
        <taxon>Bacteria</taxon>
        <taxon>Pseudomonadati</taxon>
        <taxon>Pseudomonadota</taxon>
        <taxon>Alphaproteobacteria</taxon>
        <taxon>Hyphomicrobiales</taxon>
        <taxon>Devosiaceae</taxon>
        <taxon>Devosia</taxon>
    </lineage>
</organism>
<dbReference type="RefSeq" id="WP_067457623.1">
    <property type="nucleotide sequence ID" value="NZ_LVVY01000098.1"/>
</dbReference>
<dbReference type="OrthoDB" id="9811127at2"/>
<evidence type="ECO:0008006" key="4">
    <source>
        <dbReference type="Google" id="ProtNLM"/>
    </source>
</evidence>
<comment type="caution">
    <text evidence="2">The sequence shown here is derived from an EMBL/GenBank/DDBJ whole genome shotgun (WGS) entry which is preliminary data.</text>
</comment>
<protein>
    <recommendedName>
        <fullName evidence="4">DUF2934 domain-containing protein</fullName>
    </recommendedName>
</protein>
<dbReference type="STRING" id="1770058.A3840_13330"/>
<name>A0A178HTD3_9HYPH</name>
<keyword evidence="3" id="KW-1185">Reference proteome</keyword>
<dbReference type="AlphaFoldDB" id="A0A178HTD3"/>
<feature type="region of interest" description="Disordered" evidence="1">
    <location>
        <begin position="34"/>
        <end position="65"/>
    </location>
</feature>
<gene>
    <name evidence="2" type="ORF">A3840_13330</name>
</gene>
<proteinExistence type="predicted"/>
<evidence type="ECO:0000256" key="1">
    <source>
        <dbReference type="SAM" id="MobiDB-lite"/>
    </source>
</evidence>
<reference evidence="2 3" key="1">
    <citation type="submission" date="2016-03" db="EMBL/GenBank/DDBJ databases">
        <title>Genome sequencing of Devosia sp. S37.</title>
        <authorList>
            <person name="Mohd Nor M."/>
        </authorList>
    </citation>
    <scope>NUCLEOTIDE SEQUENCE [LARGE SCALE GENOMIC DNA]</scope>
    <source>
        <strain evidence="2 3">S37</strain>
    </source>
</reference>
<evidence type="ECO:0000313" key="3">
    <source>
        <dbReference type="Proteomes" id="UP000078389"/>
    </source>
</evidence>